<evidence type="ECO:0000313" key="7">
    <source>
        <dbReference type="Proteomes" id="UP000283530"/>
    </source>
</evidence>
<dbReference type="GO" id="GO:0003677">
    <property type="term" value="F:DNA binding"/>
    <property type="evidence" value="ECO:0007669"/>
    <property type="project" value="UniProtKB-KW"/>
</dbReference>
<proteinExistence type="inferred from homology"/>
<keyword evidence="3" id="KW-0539">Nucleus</keyword>
<name>A0A3S3N5L7_9MAGN</name>
<feature type="region of interest" description="Disordered" evidence="4">
    <location>
        <begin position="578"/>
        <end position="623"/>
    </location>
</feature>
<feature type="domain" description="GCF C-terminal" evidence="5">
    <location>
        <begin position="650"/>
        <end position="855"/>
    </location>
</feature>
<comment type="caution">
    <text evidence="6">The sequence shown here is derived from an EMBL/GenBank/DDBJ whole genome shotgun (WGS) entry which is preliminary data.</text>
</comment>
<feature type="compositionally biased region" description="Basic residues" evidence="4">
    <location>
        <begin position="43"/>
        <end position="60"/>
    </location>
</feature>
<dbReference type="Pfam" id="PF07842">
    <property type="entry name" value="GCFC"/>
    <property type="match status" value="1"/>
</dbReference>
<evidence type="ECO:0000313" key="6">
    <source>
        <dbReference type="EMBL" id="RWR92808.1"/>
    </source>
</evidence>
<comment type="similarity">
    <text evidence="2">Belongs to the GCF family.</text>
</comment>
<organism evidence="6 7">
    <name type="scientific">Cinnamomum micranthum f. kanehirae</name>
    <dbReference type="NCBI Taxonomy" id="337451"/>
    <lineage>
        <taxon>Eukaryota</taxon>
        <taxon>Viridiplantae</taxon>
        <taxon>Streptophyta</taxon>
        <taxon>Embryophyta</taxon>
        <taxon>Tracheophyta</taxon>
        <taxon>Spermatophyta</taxon>
        <taxon>Magnoliopsida</taxon>
        <taxon>Magnoliidae</taxon>
        <taxon>Laurales</taxon>
        <taxon>Lauraceae</taxon>
        <taxon>Cinnamomum</taxon>
    </lineage>
</organism>
<dbReference type="PANTHER" id="PTHR12214">
    <property type="entry name" value="GC-RICH SEQUENCE DNA-BINDING FACTOR"/>
    <property type="match status" value="1"/>
</dbReference>
<dbReference type="OrthoDB" id="429427at2759"/>
<dbReference type="AlphaFoldDB" id="A0A3S3N5L7"/>
<dbReference type="PANTHER" id="PTHR12214:SF0">
    <property type="entry name" value="LD29489P"/>
    <property type="match status" value="1"/>
</dbReference>
<evidence type="ECO:0000256" key="3">
    <source>
        <dbReference type="ARBA" id="ARBA00023242"/>
    </source>
</evidence>
<evidence type="ECO:0000256" key="1">
    <source>
        <dbReference type="ARBA" id="ARBA00004123"/>
    </source>
</evidence>
<evidence type="ECO:0000259" key="5">
    <source>
        <dbReference type="Pfam" id="PF07842"/>
    </source>
</evidence>
<dbReference type="InterPro" id="IPR022783">
    <property type="entry name" value="GCFC_dom"/>
</dbReference>
<feature type="compositionally biased region" description="Basic and acidic residues" evidence="4">
    <location>
        <begin position="210"/>
        <end position="219"/>
    </location>
</feature>
<feature type="compositionally biased region" description="Low complexity" evidence="4">
    <location>
        <begin position="148"/>
        <end position="168"/>
    </location>
</feature>
<protein>
    <submittedName>
        <fullName evidence="6">GC-rich sequence DNA-binding factor</fullName>
    </submittedName>
</protein>
<dbReference type="Proteomes" id="UP000283530">
    <property type="component" value="Unassembled WGS sequence"/>
</dbReference>
<reference evidence="6 7" key="1">
    <citation type="journal article" date="2019" name="Nat. Plants">
        <title>Stout camphor tree genome fills gaps in understanding of flowering plant genome evolution.</title>
        <authorList>
            <person name="Chaw S.M."/>
            <person name="Liu Y.C."/>
            <person name="Wu Y.W."/>
            <person name="Wang H.Y."/>
            <person name="Lin C.I."/>
            <person name="Wu C.S."/>
            <person name="Ke H.M."/>
            <person name="Chang L.Y."/>
            <person name="Hsu C.Y."/>
            <person name="Yang H.T."/>
            <person name="Sudianto E."/>
            <person name="Hsu M.H."/>
            <person name="Wu K.P."/>
            <person name="Wang L.N."/>
            <person name="Leebens-Mack J.H."/>
            <person name="Tsai I.J."/>
        </authorList>
    </citation>
    <scope>NUCLEOTIDE SEQUENCE [LARGE SCALE GENOMIC DNA]</scope>
    <source>
        <strain evidence="7">cv. Chaw 1501</strain>
        <tissue evidence="6">Young leaves</tissue>
    </source>
</reference>
<dbReference type="GO" id="GO:0005634">
    <property type="term" value="C:nucleus"/>
    <property type="evidence" value="ECO:0007669"/>
    <property type="project" value="UniProtKB-SubCell"/>
</dbReference>
<feature type="compositionally biased region" description="Acidic residues" evidence="4">
    <location>
        <begin position="190"/>
        <end position="202"/>
    </location>
</feature>
<dbReference type="GO" id="GO:0000398">
    <property type="term" value="P:mRNA splicing, via spliceosome"/>
    <property type="evidence" value="ECO:0007669"/>
    <property type="project" value="InterPro"/>
</dbReference>
<evidence type="ECO:0000256" key="2">
    <source>
        <dbReference type="ARBA" id="ARBA00010801"/>
    </source>
</evidence>
<feature type="compositionally biased region" description="Basic and acidic residues" evidence="4">
    <location>
        <begin position="177"/>
        <end position="189"/>
    </location>
</feature>
<dbReference type="STRING" id="337451.A0A3S3N5L7"/>
<feature type="region of interest" description="Disordered" evidence="4">
    <location>
        <begin position="1"/>
        <end position="220"/>
    </location>
</feature>
<accession>A0A3S3N5L7</accession>
<dbReference type="InterPro" id="IPR012890">
    <property type="entry name" value="GCFC2-like"/>
</dbReference>
<sequence>MSSSSRSKNFRRRSEEDEDTTNNNDDSQTLPPPKPRENTTNTKLKKPPPPKQKPQHHHQAPKLLSFADDDNDEDSITPRIQSRDRSHSARPNRSSLSSSSSHHKITPAKDRLLVSSSSPSTPSNVQPQAGEYTKEKLQLLQKNTRSLAASSKPAASEAKPAVSAAEPVIVLKGLLKPSKDETPVRKIAEEDQADDEEDADEAVVDRRRKGSIERDDAESRFAAMGIGKSARDSALGSAFPDQATINLIRAKRERLRQSRAAPDYISLDAGSGLRGESDDEGDFQGRVALVGDKKDGASKGVFESIDGRAVEAEVRVDGGFGGEDDDEDAVEKIWEEEQFRKGLGKRVDNSSSLVSNGIAVPAAVPAVQQPSFPYPGSHQPVSGGAPLVSSAAGIVGVSRSAEVMSISQQADVATRALKESVSRLKETHGRTMSSMIANDENLSASLLNITALEKSLSAAGEKFIFMQKLRDFVSVICDFLQHKAPYIEELEEEMQKLHEERASVILERRAADGADEMMEVDPAVRAAMSVFSKGGGASAIAAAATAAQVAFAAAREKSNLPVQLDEFGRDVNQQKRLDSVRRAEARKRRKAHAEAKRMSSIRDSSSFHIEGESSTDESDSETTAYKSSRYELLQTAEQIFSDAADEFSKLSAVKEMFETWKRDYFSSYRDAYMSLSVPAIFSPYVRLELLKWDPLYEDRDFNDMQWHSLLFDYGLPKNGAEFDPDDADADLIPQLVEKVALPILHHEIAHCWDLLSTRVTRNAVSAMSLVVTYVPASSEALQELLATIHTRLADAVANLIVPNWGINIIKAVPSAARIAAYRFGLSIRLLKNICLWKDILALHILEKLALDELLSGKVLPHIRSVTPNIHDAITRTERIIASLSGVWSGSNVTAERSLKLQPLVECVMALGKALEEKHSSGASSRDETAGLARRLKRMLVDLNEYDKARAILRTFQLKEAL</sequence>
<gene>
    <name evidence="6" type="ORF">CKAN_02203300</name>
</gene>
<keyword evidence="6" id="KW-0238">DNA-binding</keyword>
<dbReference type="EMBL" id="QPKB01000009">
    <property type="protein sequence ID" value="RWR92808.1"/>
    <property type="molecule type" value="Genomic_DNA"/>
</dbReference>
<feature type="compositionally biased region" description="Low complexity" evidence="4">
    <location>
        <begin position="89"/>
        <end position="100"/>
    </location>
</feature>
<keyword evidence="7" id="KW-1185">Reference proteome</keyword>
<evidence type="ECO:0000256" key="4">
    <source>
        <dbReference type="SAM" id="MobiDB-lite"/>
    </source>
</evidence>
<comment type="subcellular location">
    <subcellularLocation>
        <location evidence="1">Nucleus</location>
    </subcellularLocation>
</comment>